<dbReference type="Proteomes" id="UP001141327">
    <property type="component" value="Unassembled WGS sequence"/>
</dbReference>
<name>A0ABQ8U2V7_9EUKA</name>
<protein>
    <submittedName>
        <fullName evidence="1">Uncharacterized protein</fullName>
    </submittedName>
</protein>
<keyword evidence="2" id="KW-1185">Reference proteome</keyword>
<proteinExistence type="predicted"/>
<sequence length="145" mass="16439">MKAKRGTTVVKMPPELLRYALAQAYISRSEYLLPSTLNTVMNSQFVQKIREAFGNNGMSVDVIRMIFSTTFVEARYDPRVAKYMDEVMGHNADTHNAIYIKRCIINKKGETEKISEEFIRGGEGAPQVTWMSVLQRQPKEGATSN</sequence>
<organism evidence="1 2">
    <name type="scientific">Paratrimastix pyriformis</name>
    <dbReference type="NCBI Taxonomy" id="342808"/>
    <lineage>
        <taxon>Eukaryota</taxon>
        <taxon>Metamonada</taxon>
        <taxon>Preaxostyla</taxon>
        <taxon>Paratrimastigidae</taxon>
        <taxon>Paratrimastix</taxon>
    </lineage>
</organism>
<dbReference type="EMBL" id="JAPMOS010000237">
    <property type="protein sequence ID" value="KAJ4453610.1"/>
    <property type="molecule type" value="Genomic_DNA"/>
</dbReference>
<evidence type="ECO:0000313" key="2">
    <source>
        <dbReference type="Proteomes" id="UP001141327"/>
    </source>
</evidence>
<comment type="caution">
    <text evidence="1">The sequence shown here is derived from an EMBL/GenBank/DDBJ whole genome shotgun (WGS) entry which is preliminary data.</text>
</comment>
<evidence type="ECO:0000313" key="1">
    <source>
        <dbReference type="EMBL" id="KAJ4453610.1"/>
    </source>
</evidence>
<accession>A0ABQ8U2V7</accession>
<gene>
    <name evidence="1" type="ORF">PAPYR_11879</name>
</gene>
<reference evidence="1" key="1">
    <citation type="journal article" date="2022" name="bioRxiv">
        <title>Genomics of Preaxostyla Flagellates Illuminates Evolutionary Transitions and the Path Towards Mitochondrial Loss.</title>
        <authorList>
            <person name="Novak L.V.F."/>
            <person name="Treitli S.C."/>
            <person name="Pyrih J."/>
            <person name="Halakuc P."/>
            <person name="Pipaliya S.V."/>
            <person name="Vacek V."/>
            <person name="Brzon O."/>
            <person name="Soukal P."/>
            <person name="Eme L."/>
            <person name="Dacks J.B."/>
            <person name="Karnkowska A."/>
            <person name="Elias M."/>
            <person name="Hampl V."/>
        </authorList>
    </citation>
    <scope>NUCLEOTIDE SEQUENCE</scope>
    <source>
        <strain evidence="1">RCP-MX</strain>
    </source>
</reference>